<evidence type="ECO:0000313" key="3">
    <source>
        <dbReference type="Proteomes" id="UP000829354"/>
    </source>
</evidence>
<feature type="signal peptide" evidence="1">
    <location>
        <begin position="1"/>
        <end position="19"/>
    </location>
</feature>
<gene>
    <name evidence="2" type="ORF">L5515_013943</name>
</gene>
<protein>
    <recommendedName>
        <fullName evidence="4">Galectin</fullName>
    </recommendedName>
</protein>
<dbReference type="EMBL" id="CP092621">
    <property type="protein sequence ID" value="UMM17342.1"/>
    <property type="molecule type" value="Genomic_DNA"/>
</dbReference>
<reference evidence="2 3" key="1">
    <citation type="submission" date="2022-04" db="EMBL/GenBank/DDBJ databases">
        <title>Chromosome-level reference genomes for two strains of Caenorhabditis briggsae: an improved platform for comparative genomics.</title>
        <authorList>
            <person name="Stevens L."/>
            <person name="Andersen E."/>
        </authorList>
    </citation>
    <scope>NUCLEOTIDE SEQUENCE [LARGE SCALE GENOMIC DNA]</scope>
    <source>
        <strain evidence="2">VX34</strain>
        <tissue evidence="2">Whole-organism</tissue>
    </source>
</reference>
<dbReference type="AlphaFoldDB" id="A0AAE9J782"/>
<feature type="chain" id="PRO_5042174251" description="Galectin" evidence="1">
    <location>
        <begin position="20"/>
        <end position="227"/>
    </location>
</feature>
<organism evidence="2 3">
    <name type="scientific">Caenorhabditis briggsae</name>
    <dbReference type="NCBI Taxonomy" id="6238"/>
    <lineage>
        <taxon>Eukaryota</taxon>
        <taxon>Metazoa</taxon>
        <taxon>Ecdysozoa</taxon>
        <taxon>Nematoda</taxon>
        <taxon>Chromadorea</taxon>
        <taxon>Rhabditida</taxon>
        <taxon>Rhabditina</taxon>
        <taxon>Rhabditomorpha</taxon>
        <taxon>Rhabditoidea</taxon>
        <taxon>Rhabditidae</taxon>
        <taxon>Peloderinae</taxon>
        <taxon>Caenorhabditis</taxon>
    </lineage>
</organism>
<dbReference type="Proteomes" id="UP000829354">
    <property type="component" value="Chromosome II"/>
</dbReference>
<name>A0AAE9J782_CAEBR</name>
<accession>A0AAE9J782</accession>
<evidence type="ECO:0008006" key="4">
    <source>
        <dbReference type="Google" id="ProtNLM"/>
    </source>
</evidence>
<sequence length="227" mass="25668">MRIWLTVLIQAFFASSVLSQFQPDPVPEVVTPAPAPEVVPPAEGSTEVPNADCYLCVPTVQCGETIEGDYSSGDVNVLFMKAMEDGDYFVVKGEVFPNAKKIFFDIFKDLNVGKAQEGFENQRTLLQFIHYYETNVTYSRSGLHGMNEMDSFRPAILPLPIREKKPWTLMFRMHRNQTGFETGDDNGWFNNHVPWNGTATTQSFNVRGNWKTTSIEFHCVNSTLPLL</sequence>
<keyword evidence="1" id="KW-0732">Signal</keyword>
<proteinExistence type="predicted"/>
<evidence type="ECO:0000256" key="1">
    <source>
        <dbReference type="SAM" id="SignalP"/>
    </source>
</evidence>
<keyword evidence="3" id="KW-1185">Reference proteome</keyword>
<evidence type="ECO:0000313" key="2">
    <source>
        <dbReference type="EMBL" id="UMM17342.1"/>
    </source>
</evidence>